<dbReference type="FunFam" id="3.40.50.720:FF:000047">
    <property type="entry name" value="NADP-dependent L-serine/L-allo-threonine dehydrogenase"/>
    <property type="match status" value="1"/>
</dbReference>
<dbReference type="Gene3D" id="3.40.50.720">
    <property type="entry name" value="NAD(P)-binding Rossmann-like Domain"/>
    <property type="match status" value="1"/>
</dbReference>
<dbReference type="SUPFAM" id="SSF51735">
    <property type="entry name" value="NAD(P)-binding Rossmann-fold domains"/>
    <property type="match status" value="1"/>
</dbReference>
<dbReference type="GO" id="GO:0016616">
    <property type="term" value="F:oxidoreductase activity, acting on the CH-OH group of donors, NAD or NADP as acceptor"/>
    <property type="evidence" value="ECO:0007669"/>
    <property type="project" value="UniProtKB-ARBA"/>
</dbReference>
<organism evidence="4 5">
    <name type="scientific">Drosophila lebanonensis</name>
    <name type="common">Fruit fly</name>
    <name type="synonym">Scaptodrosophila lebanonensis</name>
    <dbReference type="NCBI Taxonomy" id="7225"/>
    <lineage>
        <taxon>Eukaryota</taxon>
        <taxon>Metazoa</taxon>
        <taxon>Ecdysozoa</taxon>
        <taxon>Arthropoda</taxon>
        <taxon>Hexapoda</taxon>
        <taxon>Insecta</taxon>
        <taxon>Pterygota</taxon>
        <taxon>Neoptera</taxon>
        <taxon>Endopterygota</taxon>
        <taxon>Diptera</taxon>
        <taxon>Brachycera</taxon>
        <taxon>Muscomorpha</taxon>
        <taxon>Ephydroidea</taxon>
        <taxon>Drosophilidae</taxon>
        <taxon>Scaptodrosophila</taxon>
    </lineage>
</organism>
<evidence type="ECO:0000313" key="4">
    <source>
        <dbReference type="Proteomes" id="UP000504634"/>
    </source>
</evidence>
<dbReference type="Pfam" id="PF00106">
    <property type="entry name" value="adh_short"/>
    <property type="match status" value="1"/>
</dbReference>
<accession>A0A6J2TWW4</accession>
<evidence type="ECO:0000256" key="2">
    <source>
        <dbReference type="ARBA" id="ARBA00023002"/>
    </source>
</evidence>
<sequence length="247" mass="27258">MERWQDRVAVVTGASSGIGAAVAKDLVRAGCITVGLARRVERIEALRDDLPEEQRERLHALSCDVGDADSVKQAFDWIETELGGVDILVNNAGTLHTGQLLTLELEKLQQVLQVNLMGSVYCTRRAFKSMQERDVAGHVVLINSLTGQTVFNPPGDVAQNLNMYPLSKHGITGMLEILRQEFRDFKTQIKVTSISPGVTRTEILPDNFNALYMLQPEDISNGIMYALATPPHVQVHQLTIKPVGEPF</sequence>
<reference evidence="5" key="1">
    <citation type="submission" date="2025-08" db="UniProtKB">
        <authorList>
            <consortium name="RefSeq"/>
        </authorList>
    </citation>
    <scope>IDENTIFICATION</scope>
    <source>
        <strain evidence="5">11010-0011.00</strain>
        <tissue evidence="5">Whole body</tissue>
    </source>
</reference>
<dbReference type="AlphaFoldDB" id="A0A6J2TWW4"/>
<dbReference type="Proteomes" id="UP000504634">
    <property type="component" value="Unplaced"/>
</dbReference>
<comment type="similarity">
    <text evidence="1 3">Belongs to the short-chain dehydrogenases/reductases (SDR) family.</text>
</comment>
<dbReference type="RefSeq" id="XP_030381021.1">
    <property type="nucleotide sequence ID" value="XM_030525161.1"/>
</dbReference>
<dbReference type="PANTHER" id="PTHR43115:SF4">
    <property type="entry name" value="DEHYDROGENASE_REDUCTASE SDR FAMILY MEMBER 11"/>
    <property type="match status" value="1"/>
</dbReference>
<dbReference type="PRINTS" id="PR00080">
    <property type="entry name" value="SDRFAMILY"/>
</dbReference>
<gene>
    <name evidence="5" type="primary">LOC115628902</name>
</gene>
<dbReference type="PANTHER" id="PTHR43115">
    <property type="entry name" value="DEHYDROGENASE/REDUCTASE SDR FAMILY MEMBER 11"/>
    <property type="match status" value="1"/>
</dbReference>
<dbReference type="GeneID" id="115628902"/>
<keyword evidence="4" id="KW-1185">Reference proteome</keyword>
<keyword evidence="2" id="KW-0560">Oxidoreductase</keyword>
<dbReference type="InterPro" id="IPR002347">
    <property type="entry name" value="SDR_fam"/>
</dbReference>
<dbReference type="PRINTS" id="PR00081">
    <property type="entry name" value="GDHRDH"/>
</dbReference>
<name>A0A6J2TWW4_DROLE</name>
<evidence type="ECO:0000313" key="5">
    <source>
        <dbReference type="RefSeq" id="XP_030381021.1"/>
    </source>
</evidence>
<dbReference type="OrthoDB" id="1933717at2759"/>
<proteinExistence type="inferred from homology"/>
<dbReference type="InterPro" id="IPR036291">
    <property type="entry name" value="NAD(P)-bd_dom_sf"/>
</dbReference>
<evidence type="ECO:0000256" key="1">
    <source>
        <dbReference type="ARBA" id="ARBA00006484"/>
    </source>
</evidence>
<evidence type="ECO:0000256" key="3">
    <source>
        <dbReference type="RuleBase" id="RU000363"/>
    </source>
</evidence>
<protein>
    <submittedName>
        <fullName evidence="5">Farnesol dehydrogenase</fullName>
    </submittedName>
</protein>